<feature type="signal peptide" evidence="1">
    <location>
        <begin position="1"/>
        <end position="23"/>
    </location>
</feature>
<name>A0A7J5AS04_9FLAO</name>
<keyword evidence="4" id="KW-1185">Reference proteome</keyword>
<dbReference type="InterPro" id="IPR025485">
    <property type="entry name" value="DUF4377"/>
</dbReference>
<feature type="domain" description="DUF4377" evidence="2">
    <location>
        <begin position="32"/>
        <end position="105"/>
    </location>
</feature>
<reference evidence="3 4" key="1">
    <citation type="submission" date="2019-09" db="EMBL/GenBank/DDBJ databases">
        <authorList>
            <person name="Cao W.R."/>
        </authorList>
    </citation>
    <scope>NUCLEOTIDE SEQUENCE [LARGE SCALE GENOMIC DNA]</scope>
    <source>
        <strain evidence="4">a4</strain>
    </source>
</reference>
<accession>A0A7J5AS04</accession>
<sequence length="116" mass="13156">MKSIYWLKTIVITLLLTSCMSNQDNIDKTILVASKRLNCTGVGTQKCLLVKETTGKNWEYFYDNIEGFNYEEGFEYVLEVSEKEVSPLPADASTVKIVLVKIVSKIKKDSENLPKN</sequence>
<keyword evidence="1" id="KW-0732">Signal</keyword>
<dbReference type="RefSeq" id="WP_150898031.1">
    <property type="nucleotide sequence ID" value="NZ_WAAU01000003.1"/>
</dbReference>
<protein>
    <submittedName>
        <fullName evidence="3">DUF4377 domain-containing protein</fullName>
    </submittedName>
</protein>
<dbReference type="OrthoDB" id="880459at2"/>
<comment type="caution">
    <text evidence="3">The sequence shown here is derived from an EMBL/GenBank/DDBJ whole genome shotgun (WGS) entry which is preliminary data.</text>
</comment>
<dbReference type="AlphaFoldDB" id="A0A7J5AS04"/>
<proteinExistence type="predicted"/>
<evidence type="ECO:0000313" key="3">
    <source>
        <dbReference type="EMBL" id="KAB1160402.1"/>
    </source>
</evidence>
<dbReference type="Pfam" id="PF14302">
    <property type="entry name" value="DUF4377"/>
    <property type="match status" value="1"/>
</dbReference>
<dbReference type="Proteomes" id="UP000467305">
    <property type="component" value="Unassembled WGS sequence"/>
</dbReference>
<feature type="chain" id="PRO_5029532468" evidence="1">
    <location>
        <begin position="24"/>
        <end position="116"/>
    </location>
</feature>
<organism evidence="3 4">
    <name type="scientific">Tenacibaculum aiptasiae</name>
    <dbReference type="NCBI Taxonomy" id="426481"/>
    <lineage>
        <taxon>Bacteria</taxon>
        <taxon>Pseudomonadati</taxon>
        <taxon>Bacteroidota</taxon>
        <taxon>Flavobacteriia</taxon>
        <taxon>Flavobacteriales</taxon>
        <taxon>Flavobacteriaceae</taxon>
        <taxon>Tenacibaculum</taxon>
    </lineage>
</organism>
<evidence type="ECO:0000259" key="2">
    <source>
        <dbReference type="Pfam" id="PF14302"/>
    </source>
</evidence>
<evidence type="ECO:0000313" key="4">
    <source>
        <dbReference type="Proteomes" id="UP000467305"/>
    </source>
</evidence>
<dbReference type="EMBL" id="WAAU01000003">
    <property type="protein sequence ID" value="KAB1160402.1"/>
    <property type="molecule type" value="Genomic_DNA"/>
</dbReference>
<gene>
    <name evidence="3" type="ORF">F7018_00570</name>
</gene>
<evidence type="ECO:0000256" key="1">
    <source>
        <dbReference type="SAM" id="SignalP"/>
    </source>
</evidence>
<dbReference type="PROSITE" id="PS51257">
    <property type="entry name" value="PROKAR_LIPOPROTEIN"/>
    <property type="match status" value="1"/>
</dbReference>